<name>A0A1G4EU50_BACMY</name>
<dbReference type="EMBL" id="FMAK01000047">
    <property type="protein sequence ID" value="SCB69706.1"/>
    <property type="molecule type" value="Genomic_DNA"/>
</dbReference>
<organism evidence="3 4">
    <name type="scientific">Bacillus mycoides</name>
    <dbReference type="NCBI Taxonomy" id="1405"/>
    <lineage>
        <taxon>Bacteria</taxon>
        <taxon>Bacillati</taxon>
        <taxon>Bacillota</taxon>
        <taxon>Bacilli</taxon>
        <taxon>Bacillales</taxon>
        <taxon>Bacillaceae</taxon>
        <taxon>Bacillus</taxon>
        <taxon>Bacillus cereus group</taxon>
    </lineage>
</organism>
<dbReference type="PANTHER" id="PTHR47396:SF1">
    <property type="entry name" value="ATP-DEPENDENT HELICASE IRC3-RELATED"/>
    <property type="match status" value="1"/>
</dbReference>
<sequence length="628" mass="73124">MFRIDTDHFMKEVPAILNNELLRKPQIQAYQAVHDHFLMEKSTDHALVVLPTGTGKTGLMGIIPYGLAQSRVLIITPQLVIKDSVLGSLDPDYDKNFWLMTKVFTSRQELPSVIEYETDQSQDMLQYANIVIVNIHKLQKRLSSSLLKKVPKDFFDLIIIDEAHHAEAKTWQEAIDYFDEAKIVKVTGTPFRSDGKEIQGQTIYEYKLREAMLNGYVKQLERIKHIPDKLYLSIDKDEEAKYTIEEIRKLGIKEEDWINRSVALSPESNRAIIDKSLELLEEKLSVSKFPHKIIAVACSIWHAEQLKNLYEEKGYDVALVHSLLDKQTRFKEMEKIDQNNVKVVINVSMLGEGYDHKYFSVAAIFRPYKNLLPYAQFVGRVLRSIEPTVDIKEVVPDDNIAAVVYHQELGLDKLWQYYKEEIIKKEMIKKVREDVKLNPKEVGPPKDTSFGLVMESGENYLDVDSFVESELLEKRQERIQQEEEKIQTMMSMLNVDRDQAITFIKQSQQSEDKKRLLRPDLYVKRIRQKIDKKIKLEIVPDILFEYNLDIKGSEISKITFLFKQKYRWIPQKTRENAGVLAILIENKLNDAIGGKRSEWIVGDWPRAEAELENIVSYLRSSLNHYLER</sequence>
<dbReference type="InterPro" id="IPR050742">
    <property type="entry name" value="Helicase_Restrict-Modif_Enz"/>
</dbReference>
<dbReference type="GO" id="GO:0005524">
    <property type="term" value="F:ATP binding"/>
    <property type="evidence" value="ECO:0007669"/>
    <property type="project" value="InterPro"/>
</dbReference>
<dbReference type="InterPro" id="IPR014001">
    <property type="entry name" value="Helicase_ATP-bd"/>
</dbReference>
<dbReference type="PROSITE" id="PS51192">
    <property type="entry name" value="HELICASE_ATP_BIND_1"/>
    <property type="match status" value="1"/>
</dbReference>
<dbReference type="InterPro" id="IPR027417">
    <property type="entry name" value="P-loop_NTPase"/>
</dbReference>
<dbReference type="GO" id="GO:0003677">
    <property type="term" value="F:DNA binding"/>
    <property type="evidence" value="ECO:0007669"/>
    <property type="project" value="InterPro"/>
</dbReference>
<evidence type="ECO:0000313" key="3">
    <source>
        <dbReference type="EMBL" id="SCB69706.1"/>
    </source>
</evidence>
<dbReference type="InterPro" id="IPR006935">
    <property type="entry name" value="Helicase/UvrB_N"/>
</dbReference>
<dbReference type="Proteomes" id="UP000195696">
    <property type="component" value="Unassembled WGS sequence"/>
</dbReference>
<evidence type="ECO:0000313" key="4">
    <source>
        <dbReference type="Proteomes" id="UP000195696"/>
    </source>
</evidence>
<gene>
    <name evidence="3" type="ORF">BWGO95_03871</name>
</gene>
<dbReference type="Pfam" id="PF00271">
    <property type="entry name" value="Helicase_C"/>
    <property type="match status" value="1"/>
</dbReference>
<accession>A0A1G4EU50</accession>
<reference evidence="3 4" key="1">
    <citation type="submission" date="2016-08" db="EMBL/GenBank/DDBJ databases">
        <authorList>
            <person name="Seilhamer J.J."/>
        </authorList>
    </citation>
    <scope>NUCLEOTIDE SEQUENCE [LARGE SCALE GENOMIC DNA]</scope>
    <source>
        <strain evidence="3 4">SDA_GO95</strain>
    </source>
</reference>
<evidence type="ECO:0000259" key="1">
    <source>
        <dbReference type="PROSITE" id="PS51192"/>
    </source>
</evidence>
<dbReference type="GO" id="GO:0016787">
    <property type="term" value="F:hydrolase activity"/>
    <property type="evidence" value="ECO:0007669"/>
    <property type="project" value="InterPro"/>
</dbReference>
<feature type="domain" description="Helicase ATP-binding" evidence="1">
    <location>
        <begin position="37"/>
        <end position="208"/>
    </location>
</feature>
<feature type="domain" description="Helicase C-terminal" evidence="2">
    <location>
        <begin position="272"/>
        <end position="443"/>
    </location>
</feature>
<dbReference type="SMART" id="SM00490">
    <property type="entry name" value="HELICc"/>
    <property type="match status" value="1"/>
</dbReference>
<dbReference type="PANTHER" id="PTHR47396">
    <property type="entry name" value="TYPE I RESTRICTION ENZYME ECOKI R PROTEIN"/>
    <property type="match status" value="1"/>
</dbReference>
<dbReference type="InterPro" id="IPR001650">
    <property type="entry name" value="Helicase_C-like"/>
</dbReference>
<dbReference type="GO" id="GO:0005829">
    <property type="term" value="C:cytosol"/>
    <property type="evidence" value="ECO:0007669"/>
    <property type="project" value="TreeGrafter"/>
</dbReference>
<proteinExistence type="predicted"/>
<protein>
    <submittedName>
        <fullName evidence="3">Uncharacterized protein</fullName>
    </submittedName>
</protein>
<dbReference type="AlphaFoldDB" id="A0A1G4EU50"/>
<dbReference type="PROSITE" id="PS51194">
    <property type="entry name" value="HELICASE_CTER"/>
    <property type="match status" value="1"/>
</dbReference>
<dbReference type="Pfam" id="PF04851">
    <property type="entry name" value="ResIII"/>
    <property type="match status" value="1"/>
</dbReference>
<dbReference type="Gene3D" id="3.40.50.300">
    <property type="entry name" value="P-loop containing nucleotide triphosphate hydrolases"/>
    <property type="match status" value="2"/>
</dbReference>
<dbReference type="SUPFAM" id="SSF52540">
    <property type="entry name" value="P-loop containing nucleoside triphosphate hydrolases"/>
    <property type="match status" value="1"/>
</dbReference>
<dbReference type="RefSeq" id="WP_234814260.1">
    <property type="nucleotide sequence ID" value="NZ_FMAK01000047.1"/>
</dbReference>
<dbReference type="SMART" id="SM00487">
    <property type="entry name" value="DEXDc"/>
    <property type="match status" value="1"/>
</dbReference>
<evidence type="ECO:0000259" key="2">
    <source>
        <dbReference type="PROSITE" id="PS51194"/>
    </source>
</evidence>